<evidence type="ECO:0000256" key="7">
    <source>
        <dbReference type="ARBA" id="ARBA00023136"/>
    </source>
</evidence>
<keyword evidence="4 10" id="KW-1134">Transmembrane beta strand</keyword>
<organism evidence="16 17">
    <name type="scientific">Massilia niabensis</name>
    <dbReference type="NCBI Taxonomy" id="544910"/>
    <lineage>
        <taxon>Bacteria</taxon>
        <taxon>Pseudomonadati</taxon>
        <taxon>Pseudomonadota</taxon>
        <taxon>Betaproteobacteria</taxon>
        <taxon>Burkholderiales</taxon>
        <taxon>Oxalobacteraceae</taxon>
        <taxon>Telluria group</taxon>
        <taxon>Massilia</taxon>
    </lineage>
</organism>
<evidence type="ECO:0000256" key="1">
    <source>
        <dbReference type="ARBA" id="ARBA00004571"/>
    </source>
</evidence>
<evidence type="ECO:0000256" key="3">
    <source>
        <dbReference type="ARBA" id="ARBA00022448"/>
    </source>
</evidence>
<dbReference type="InterPro" id="IPR012910">
    <property type="entry name" value="Plug_dom"/>
</dbReference>
<gene>
    <name evidence="16" type="ORF">ACFPN5_14010</name>
</gene>
<dbReference type="Gene3D" id="2.40.170.20">
    <property type="entry name" value="TonB-dependent receptor, beta-barrel domain"/>
    <property type="match status" value="1"/>
</dbReference>
<sequence length="716" mass="77263">MTRIKPLSLAVATACSFIAGMPATAQQANAADTEGQVASVVVTATRGAKAVDKIPGAVTVIGQQDLAAQYQIADDPSQALATFVPGYSPSRQKMSSTGESLRGRQPLILLDGIPQSNPLRAGMREGYFADSAIIERIEVISGASAVQGMGATGGIINYITKSPRVNGTTVGLNARASTQFRSDNLDWKTGVTVTHKTDAFDMLGYASVQRRGMSYDGRGRRLGIDTVQGDTLDTRGHDLFLKLGKSFGDQRIQLTVNRFDLGGEGDYRNQRGDLAAGVPTSSVPGTPEGEPTKNEVRSVSLDYRHANLAGGAFTAQLFKHDFEALYGATNAVTFQDARIAPVNALYDQSHIVADKVGSRITWVRPDTVVPGLELTLGLDMLRDHTLQRLAVTDRTWVPELKFQSTAPFAQLEYEFGNFTVRGGVRRERAKLEVDTYTTLAFYRNTQVEGGSAKSTKSVKNLGAVWRFAPQWSVFAGSSEGFGLPDAGLLLRGVNSPNQSVSSLVNLQPIVTRNNEVGINWRGERGQVGLSRYDSRSKLGSVIRIVPAGNGVIGIVERVPTVVKGWEVSGDWRPTRDWSVFGSYARTDGKTAASQGAPLDLALGARSQGPNKAVLGTNWRLLAGAQLRLQATHLFDRDINIGRRVGTSNLEEHFVGYTLVDLSSSFDTPYGRFGAGIENLFDKQYVGYYSQSAAALDAGNTYAGRGRTLALTWSRMF</sequence>
<comment type="similarity">
    <text evidence="2 10 11">Belongs to the TonB-dependent receptor family.</text>
</comment>
<feature type="region of interest" description="Disordered" evidence="12">
    <location>
        <begin position="271"/>
        <end position="294"/>
    </location>
</feature>
<evidence type="ECO:0000256" key="13">
    <source>
        <dbReference type="SAM" id="SignalP"/>
    </source>
</evidence>
<dbReference type="PANTHER" id="PTHR30069:SF42">
    <property type="entry name" value="FERRIC AEROBACTIN RECEPTOR"/>
    <property type="match status" value="1"/>
</dbReference>
<dbReference type="CDD" id="cd01347">
    <property type="entry name" value="ligand_gated_channel"/>
    <property type="match status" value="1"/>
</dbReference>
<dbReference type="PROSITE" id="PS52016">
    <property type="entry name" value="TONB_DEPENDENT_REC_3"/>
    <property type="match status" value="1"/>
</dbReference>
<feature type="signal peptide" evidence="13">
    <location>
        <begin position="1"/>
        <end position="30"/>
    </location>
</feature>
<dbReference type="InterPro" id="IPR000531">
    <property type="entry name" value="Beta-barrel_TonB"/>
</dbReference>
<keyword evidence="7 10" id="KW-0472">Membrane</keyword>
<evidence type="ECO:0000259" key="14">
    <source>
        <dbReference type="Pfam" id="PF00593"/>
    </source>
</evidence>
<dbReference type="EMBL" id="JBHSMU010000014">
    <property type="protein sequence ID" value="MFC5460921.1"/>
    <property type="molecule type" value="Genomic_DNA"/>
</dbReference>
<evidence type="ECO:0000256" key="6">
    <source>
        <dbReference type="ARBA" id="ARBA00023077"/>
    </source>
</evidence>
<feature type="chain" id="PRO_5045496350" evidence="13">
    <location>
        <begin position="31"/>
        <end position="716"/>
    </location>
</feature>
<comment type="subcellular location">
    <subcellularLocation>
        <location evidence="1 10">Cell outer membrane</location>
        <topology evidence="1 10">Multi-pass membrane protein</topology>
    </subcellularLocation>
</comment>
<evidence type="ECO:0000313" key="17">
    <source>
        <dbReference type="Proteomes" id="UP001596050"/>
    </source>
</evidence>
<keyword evidence="5 10" id="KW-0812">Transmembrane</keyword>
<dbReference type="InterPro" id="IPR036942">
    <property type="entry name" value="Beta-barrel_TonB_sf"/>
</dbReference>
<dbReference type="InterPro" id="IPR037066">
    <property type="entry name" value="Plug_dom_sf"/>
</dbReference>
<feature type="domain" description="TonB-dependent receptor plug" evidence="15">
    <location>
        <begin position="52"/>
        <end position="155"/>
    </location>
</feature>
<accession>A0ABW0L9A6</accession>
<evidence type="ECO:0000256" key="2">
    <source>
        <dbReference type="ARBA" id="ARBA00009810"/>
    </source>
</evidence>
<evidence type="ECO:0000256" key="11">
    <source>
        <dbReference type="RuleBase" id="RU003357"/>
    </source>
</evidence>
<name>A0ABW0L9A6_9BURK</name>
<dbReference type="InterPro" id="IPR039426">
    <property type="entry name" value="TonB-dep_rcpt-like"/>
</dbReference>
<dbReference type="Pfam" id="PF00593">
    <property type="entry name" value="TonB_dep_Rec_b-barrel"/>
    <property type="match status" value="1"/>
</dbReference>
<comment type="caution">
    <text evidence="16">The sequence shown here is derived from an EMBL/GenBank/DDBJ whole genome shotgun (WGS) entry which is preliminary data.</text>
</comment>
<keyword evidence="8 16" id="KW-0675">Receptor</keyword>
<evidence type="ECO:0000256" key="12">
    <source>
        <dbReference type="SAM" id="MobiDB-lite"/>
    </source>
</evidence>
<evidence type="ECO:0000256" key="9">
    <source>
        <dbReference type="ARBA" id="ARBA00023237"/>
    </source>
</evidence>
<dbReference type="Pfam" id="PF07715">
    <property type="entry name" value="Plug"/>
    <property type="match status" value="1"/>
</dbReference>
<keyword evidence="6 11" id="KW-0798">TonB box</keyword>
<keyword evidence="3 10" id="KW-0813">Transport</keyword>
<keyword evidence="13" id="KW-0732">Signal</keyword>
<evidence type="ECO:0000256" key="4">
    <source>
        <dbReference type="ARBA" id="ARBA00022452"/>
    </source>
</evidence>
<dbReference type="SUPFAM" id="SSF56935">
    <property type="entry name" value="Porins"/>
    <property type="match status" value="1"/>
</dbReference>
<dbReference type="PANTHER" id="PTHR30069">
    <property type="entry name" value="TONB-DEPENDENT OUTER MEMBRANE RECEPTOR"/>
    <property type="match status" value="1"/>
</dbReference>
<protein>
    <submittedName>
        <fullName evidence="16">TonB-dependent receptor</fullName>
    </submittedName>
</protein>
<keyword evidence="9 10" id="KW-0998">Cell outer membrane</keyword>
<proteinExistence type="inferred from homology"/>
<evidence type="ECO:0000313" key="16">
    <source>
        <dbReference type="EMBL" id="MFC5460921.1"/>
    </source>
</evidence>
<evidence type="ECO:0000256" key="5">
    <source>
        <dbReference type="ARBA" id="ARBA00022692"/>
    </source>
</evidence>
<dbReference type="RefSeq" id="WP_379784256.1">
    <property type="nucleotide sequence ID" value="NZ_JBHSMU010000014.1"/>
</dbReference>
<dbReference type="Proteomes" id="UP001596050">
    <property type="component" value="Unassembled WGS sequence"/>
</dbReference>
<evidence type="ECO:0000256" key="8">
    <source>
        <dbReference type="ARBA" id="ARBA00023170"/>
    </source>
</evidence>
<evidence type="ECO:0000259" key="15">
    <source>
        <dbReference type="Pfam" id="PF07715"/>
    </source>
</evidence>
<evidence type="ECO:0000256" key="10">
    <source>
        <dbReference type="PROSITE-ProRule" id="PRU01360"/>
    </source>
</evidence>
<keyword evidence="17" id="KW-1185">Reference proteome</keyword>
<dbReference type="Gene3D" id="2.170.130.10">
    <property type="entry name" value="TonB-dependent receptor, plug domain"/>
    <property type="match status" value="1"/>
</dbReference>
<feature type="domain" description="TonB-dependent receptor-like beta-barrel" evidence="14">
    <location>
        <begin position="261"/>
        <end position="679"/>
    </location>
</feature>
<reference evidence="17" key="1">
    <citation type="journal article" date="2019" name="Int. J. Syst. Evol. Microbiol.">
        <title>The Global Catalogue of Microorganisms (GCM) 10K type strain sequencing project: providing services to taxonomists for standard genome sequencing and annotation.</title>
        <authorList>
            <consortium name="The Broad Institute Genomics Platform"/>
            <consortium name="The Broad Institute Genome Sequencing Center for Infectious Disease"/>
            <person name="Wu L."/>
            <person name="Ma J."/>
        </authorList>
    </citation>
    <scope>NUCLEOTIDE SEQUENCE [LARGE SCALE GENOMIC DNA]</scope>
    <source>
        <strain evidence="17">KACC 12649</strain>
    </source>
</reference>